<dbReference type="AlphaFoldDB" id="A0A0F9J484"/>
<sequence length="91" mass="9997">MAGLDPVEKVLLDLGVARAAAHTELLRLPAPSPFKRALEDVDKLFGRLEDDVRSVHATVKTPLERPGPWPDLRRRIERILGMPPGSSAPGR</sequence>
<proteinExistence type="predicted"/>
<reference evidence="1" key="1">
    <citation type="journal article" date="2015" name="Nature">
        <title>Complex archaea that bridge the gap between prokaryotes and eukaryotes.</title>
        <authorList>
            <person name="Spang A."/>
            <person name="Saw J.H."/>
            <person name="Jorgensen S.L."/>
            <person name="Zaremba-Niedzwiedzka K."/>
            <person name="Martijn J."/>
            <person name="Lind A.E."/>
            <person name="van Eijk R."/>
            <person name="Schleper C."/>
            <person name="Guy L."/>
            <person name="Ettema T.J."/>
        </authorList>
    </citation>
    <scope>NUCLEOTIDE SEQUENCE</scope>
</reference>
<accession>A0A0F9J484</accession>
<protein>
    <submittedName>
        <fullName evidence="1">Uncharacterized protein</fullName>
    </submittedName>
</protein>
<evidence type="ECO:0000313" key="1">
    <source>
        <dbReference type="EMBL" id="KKM64544.1"/>
    </source>
</evidence>
<gene>
    <name evidence="1" type="ORF">LCGC14_1500270</name>
</gene>
<organism evidence="1">
    <name type="scientific">marine sediment metagenome</name>
    <dbReference type="NCBI Taxonomy" id="412755"/>
    <lineage>
        <taxon>unclassified sequences</taxon>
        <taxon>metagenomes</taxon>
        <taxon>ecological metagenomes</taxon>
    </lineage>
</organism>
<name>A0A0F9J484_9ZZZZ</name>
<comment type="caution">
    <text evidence="1">The sequence shown here is derived from an EMBL/GenBank/DDBJ whole genome shotgun (WGS) entry which is preliminary data.</text>
</comment>
<dbReference type="EMBL" id="LAZR01010880">
    <property type="protein sequence ID" value="KKM64544.1"/>
    <property type="molecule type" value="Genomic_DNA"/>
</dbReference>